<keyword evidence="3" id="KW-1185">Reference proteome</keyword>
<sequence length="181" mass="20813">MTIRRKITLLVTLILSFSVYSKSDSDEKQPLPKASRAQISDWIAQHAVAWDEDKKLVITGEDCRLQINRDNTSSIMNLSGILFPVEIIAKPNSKHAYVRVRFKDRYSGDYGMQKACNAQNDFCEKNIGKWSPISYFDFKVSDVVNYIGMDRDLNHSKSRQLARAITHYAKLCNATDYEFTF</sequence>
<accession>A0A6L9MYQ9</accession>
<organism evidence="2 3">
    <name type="scientific">Alteromonas hispanica</name>
    <dbReference type="NCBI Taxonomy" id="315421"/>
    <lineage>
        <taxon>Bacteria</taxon>
        <taxon>Pseudomonadati</taxon>
        <taxon>Pseudomonadota</taxon>
        <taxon>Gammaproteobacteria</taxon>
        <taxon>Alteromonadales</taxon>
        <taxon>Alteromonadaceae</taxon>
        <taxon>Alteromonas/Salinimonas group</taxon>
        <taxon>Alteromonas</taxon>
    </lineage>
</organism>
<comment type="caution">
    <text evidence="2">The sequence shown here is derived from an EMBL/GenBank/DDBJ whole genome shotgun (WGS) entry which is preliminary data.</text>
</comment>
<protein>
    <recommendedName>
        <fullName evidence="4">DUF4468 domain-containing protein</fullName>
    </recommendedName>
</protein>
<gene>
    <name evidence="2" type="ORF">GTW09_14895</name>
</gene>
<dbReference type="AlphaFoldDB" id="A0A6L9MYQ9"/>
<dbReference type="EMBL" id="JAAAWP010000010">
    <property type="protein sequence ID" value="NDW22810.1"/>
    <property type="molecule type" value="Genomic_DNA"/>
</dbReference>
<feature type="signal peptide" evidence="1">
    <location>
        <begin position="1"/>
        <end position="21"/>
    </location>
</feature>
<dbReference type="RefSeq" id="WP_163112527.1">
    <property type="nucleotide sequence ID" value="NZ_JAAAWP010000010.1"/>
</dbReference>
<evidence type="ECO:0000313" key="2">
    <source>
        <dbReference type="EMBL" id="NDW22810.1"/>
    </source>
</evidence>
<reference evidence="2 3" key="1">
    <citation type="submission" date="2020-01" db="EMBL/GenBank/DDBJ databases">
        <title>Genomes of bacteria type strains.</title>
        <authorList>
            <person name="Chen J."/>
            <person name="Zhu S."/>
            <person name="Yang J."/>
        </authorList>
    </citation>
    <scope>NUCLEOTIDE SEQUENCE [LARGE SCALE GENOMIC DNA]</scope>
    <source>
        <strain evidence="2 3">LMG 22958</strain>
    </source>
</reference>
<keyword evidence="1" id="KW-0732">Signal</keyword>
<evidence type="ECO:0008006" key="4">
    <source>
        <dbReference type="Google" id="ProtNLM"/>
    </source>
</evidence>
<feature type="chain" id="PRO_5026908657" description="DUF4468 domain-containing protein" evidence="1">
    <location>
        <begin position="22"/>
        <end position="181"/>
    </location>
</feature>
<dbReference type="Proteomes" id="UP000478837">
    <property type="component" value="Unassembled WGS sequence"/>
</dbReference>
<evidence type="ECO:0000256" key="1">
    <source>
        <dbReference type="SAM" id="SignalP"/>
    </source>
</evidence>
<name>A0A6L9MYQ9_9ALTE</name>
<evidence type="ECO:0000313" key="3">
    <source>
        <dbReference type="Proteomes" id="UP000478837"/>
    </source>
</evidence>
<proteinExistence type="predicted"/>